<feature type="chain" id="PRO_5046383280" evidence="1">
    <location>
        <begin position="21"/>
        <end position="73"/>
    </location>
</feature>
<accession>A0ABR7M830</accession>
<gene>
    <name evidence="2" type="ORF">BC349_09130</name>
</gene>
<evidence type="ECO:0000313" key="3">
    <source>
        <dbReference type="Proteomes" id="UP000765802"/>
    </source>
</evidence>
<name>A0ABR7M830_9BACT</name>
<keyword evidence="1" id="KW-0732">Signal</keyword>
<organism evidence="2 3">
    <name type="scientific">Flavihumibacter stibioxidans</name>
    <dbReference type="NCBI Taxonomy" id="1834163"/>
    <lineage>
        <taxon>Bacteria</taxon>
        <taxon>Pseudomonadati</taxon>
        <taxon>Bacteroidota</taxon>
        <taxon>Chitinophagia</taxon>
        <taxon>Chitinophagales</taxon>
        <taxon>Chitinophagaceae</taxon>
        <taxon>Flavihumibacter</taxon>
    </lineage>
</organism>
<dbReference type="EMBL" id="MBUA01000012">
    <property type="protein sequence ID" value="MBC6491193.1"/>
    <property type="molecule type" value="Genomic_DNA"/>
</dbReference>
<dbReference type="RefSeq" id="WP_187256510.1">
    <property type="nucleotide sequence ID" value="NZ_JBHULF010000014.1"/>
</dbReference>
<reference evidence="2 3" key="1">
    <citation type="submission" date="2016-07" db="EMBL/GenBank/DDBJ databases">
        <title>Genome analysis of Flavihumibacter stibioxidans YS-17.</title>
        <authorList>
            <person name="Shi K."/>
            <person name="Han Y."/>
            <person name="Wang G."/>
        </authorList>
    </citation>
    <scope>NUCLEOTIDE SEQUENCE [LARGE SCALE GENOMIC DNA]</scope>
    <source>
        <strain evidence="2 3">YS-17</strain>
    </source>
</reference>
<keyword evidence="3" id="KW-1185">Reference proteome</keyword>
<dbReference type="Proteomes" id="UP000765802">
    <property type="component" value="Unassembled WGS sequence"/>
</dbReference>
<protein>
    <submittedName>
        <fullName evidence="2">Uncharacterized protein</fullName>
    </submittedName>
</protein>
<comment type="caution">
    <text evidence="2">The sequence shown here is derived from an EMBL/GenBank/DDBJ whole genome shotgun (WGS) entry which is preliminary data.</text>
</comment>
<feature type="signal peptide" evidence="1">
    <location>
        <begin position="1"/>
        <end position="20"/>
    </location>
</feature>
<evidence type="ECO:0000256" key="1">
    <source>
        <dbReference type="SAM" id="SignalP"/>
    </source>
</evidence>
<sequence length="73" mass="7610">MKSFLIIAVPLVLLSAAAAAAILQPLRPEASPPVTMINGKKSGQELSSIVFQAALKSSRKTVKKSGGCCLRCI</sequence>
<evidence type="ECO:0000313" key="2">
    <source>
        <dbReference type="EMBL" id="MBC6491193.1"/>
    </source>
</evidence>
<proteinExistence type="predicted"/>